<comment type="caution">
    <text evidence="4">The sequence shown here is derived from an EMBL/GenBank/DDBJ whole genome shotgun (WGS) entry which is preliminary data.</text>
</comment>
<keyword evidence="3" id="KW-0732">Signal</keyword>
<keyword evidence="2" id="KW-0472">Membrane</keyword>
<feature type="transmembrane region" description="Helical" evidence="2">
    <location>
        <begin position="332"/>
        <end position="352"/>
    </location>
</feature>
<dbReference type="AlphaFoldDB" id="A0A561ENN2"/>
<organism evidence="4 5">
    <name type="scientific">Kitasatospora atroaurantiaca</name>
    <dbReference type="NCBI Taxonomy" id="285545"/>
    <lineage>
        <taxon>Bacteria</taxon>
        <taxon>Bacillati</taxon>
        <taxon>Actinomycetota</taxon>
        <taxon>Actinomycetes</taxon>
        <taxon>Kitasatosporales</taxon>
        <taxon>Streptomycetaceae</taxon>
        <taxon>Kitasatospora</taxon>
    </lineage>
</organism>
<feature type="chain" id="PRO_5021882176" evidence="3">
    <location>
        <begin position="25"/>
        <end position="557"/>
    </location>
</feature>
<dbReference type="Proteomes" id="UP000318416">
    <property type="component" value="Unassembled WGS sequence"/>
</dbReference>
<feature type="transmembrane region" description="Helical" evidence="2">
    <location>
        <begin position="301"/>
        <end position="320"/>
    </location>
</feature>
<keyword evidence="5" id="KW-1185">Reference proteome</keyword>
<gene>
    <name evidence="4" type="ORF">FB465_2232</name>
</gene>
<keyword evidence="2" id="KW-0812">Transmembrane</keyword>
<feature type="signal peptide" evidence="3">
    <location>
        <begin position="1"/>
        <end position="24"/>
    </location>
</feature>
<dbReference type="EMBL" id="VIVR01000001">
    <property type="protein sequence ID" value="TWE17224.1"/>
    <property type="molecule type" value="Genomic_DNA"/>
</dbReference>
<evidence type="ECO:0000256" key="2">
    <source>
        <dbReference type="SAM" id="Phobius"/>
    </source>
</evidence>
<reference evidence="4 5" key="1">
    <citation type="submission" date="2019-06" db="EMBL/GenBank/DDBJ databases">
        <title>Sequencing the genomes of 1000 actinobacteria strains.</title>
        <authorList>
            <person name="Klenk H.-P."/>
        </authorList>
    </citation>
    <scope>NUCLEOTIDE SEQUENCE [LARGE SCALE GENOMIC DNA]</scope>
    <source>
        <strain evidence="4 5">DSM 41649</strain>
    </source>
</reference>
<feature type="compositionally biased region" description="Low complexity" evidence="1">
    <location>
        <begin position="502"/>
        <end position="516"/>
    </location>
</feature>
<protein>
    <submittedName>
        <fullName evidence="4">Uncharacterized protein DUF916</fullName>
    </submittedName>
</protein>
<accession>A0A561ENN2</accession>
<keyword evidence="2" id="KW-1133">Transmembrane helix</keyword>
<proteinExistence type="predicted"/>
<dbReference type="RefSeq" id="WP_170290561.1">
    <property type="nucleotide sequence ID" value="NZ_BAAABR010000030.1"/>
</dbReference>
<evidence type="ECO:0000256" key="3">
    <source>
        <dbReference type="SAM" id="SignalP"/>
    </source>
</evidence>
<evidence type="ECO:0000256" key="1">
    <source>
        <dbReference type="SAM" id="MobiDB-lite"/>
    </source>
</evidence>
<feature type="region of interest" description="Disordered" evidence="1">
    <location>
        <begin position="496"/>
        <end position="516"/>
    </location>
</feature>
<feature type="transmembrane region" description="Helical" evidence="2">
    <location>
        <begin position="522"/>
        <end position="543"/>
    </location>
</feature>
<evidence type="ECO:0000313" key="5">
    <source>
        <dbReference type="Proteomes" id="UP000318416"/>
    </source>
</evidence>
<evidence type="ECO:0000313" key="4">
    <source>
        <dbReference type="EMBL" id="TWE17224.1"/>
    </source>
</evidence>
<name>A0A561ENN2_9ACTN</name>
<sequence>MRRWLLVLAPALLVLLLGGGPAHADDQPAGSPPAGAAQTFGIQPASATEPDSRGTFSYAATPGAVVKDHVAVWNYSDQPLTLRLYPADAFNTDSGGYDVLPEGRPSTQAGTWLKTAADSLTLPARSRQIVPFTLAVPAAASPGDHAAGIVASLRRESKDAKGNAVTVDQRVGARVHVRVSGELRAELRVENARAVYHPSLNPLAAGHTTISYSVRNTGNVRLGGRQAVRVSNLLGSIATGNAPADLQELLPGNVVTYRLDVAGAYPTLWATAGITIDPLAIGGDRDPKLSSSVSKQRFASIPWALLAVVLPLALFGGRWWQRRRRPAPPAVPAPVAVGALLVAGLLLVQLPLAPKASAADTGTLAFDYATGHDDDAIDLLTSGQCPDPAADYLAVRIAGSGFPAEGAPLTGTVAASVYRLASNGGYVLPLSNTLRVVATRNGSGPLHGAYTITASCRGKVNPASRRDFTGVLTFTTPSTWQAVTVAPEGVLHGAGADPVTMASTPQAAPEAAAAPKPQGAPVASWVATGAGILLLGWIGLPYARRLRAGRDRGEAAE</sequence>